<keyword evidence="3" id="KW-0010">Activator</keyword>
<dbReference type="Pfam" id="PF02311">
    <property type="entry name" value="AraC_binding"/>
    <property type="match status" value="1"/>
</dbReference>
<reference evidence="7 8" key="1">
    <citation type="submission" date="2007-03" db="EMBL/GenBank/DDBJ databases">
        <title>Complete sequence of Shewanella loihica PV-4.</title>
        <authorList>
            <consortium name="US DOE Joint Genome Institute"/>
            <person name="Copeland A."/>
            <person name="Lucas S."/>
            <person name="Lapidus A."/>
            <person name="Barry K."/>
            <person name="Detter J.C."/>
            <person name="Glavina del Rio T."/>
            <person name="Hammon N."/>
            <person name="Israni S."/>
            <person name="Dalin E."/>
            <person name="Tice H."/>
            <person name="Pitluck S."/>
            <person name="Chain P."/>
            <person name="Malfatti S."/>
            <person name="Shin M."/>
            <person name="Vergez L."/>
            <person name="Schmutz J."/>
            <person name="Larimer F."/>
            <person name="Land M."/>
            <person name="Hauser L."/>
            <person name="Kyrpides N."/>
            <person name="Mikhailova N."/>
            <person name="Romine M.F."/>
            <person name="Serres G."/>
            <person name="Fredrickson J."/>
            <person name="Tiedje J."/>
            <person name="Richardson P."/>
        </authorList>
    </citation>
    <scope>NUCLEOTIDE SEQUENCE [LARGE SCALE GENOMIC DNA]</scope>
    <source>
        <strain evidence="8">ATCC BAA-1088 / PV-4</strain>
    </source>
</reference>
<dbReference type="HOGENOM" id="CLU_000445_88_16_6"/>
<dbReference type="InterPro" id="IPR018060">
    <property type="entry name" value="HTH_AraC"/>
</dbReference>
<keyword evidence="4" id="KW-0804">Transcription</keyword>
<dbReference type="PROSITE" id="PS01124">
    <property type="entry name" value="HTH_ARAC_FAMILY_2"/>
    <property type="match status" value="1"/>
</dbReference>
<evidence type="ECO:0000256" key="5">
    <source>
        <dbReference type="SAM" id="MobiDB-lite"/>
    </source>
</evidence>
<dbReference type="Pfam" id="PF12833">
    <property type="entry name" value="HTH_18"/>
    <property type="match status" value="1"/>
</dbReference>
<dbReference type="eggNOG" id="COG2207">
    <property type="taxonomic scope" value="Bacteria"/>
</dbReference>
<dbReference type="Gene3D" id="1.10.10.60">
    <property type="entry name" value="Homeodomain-like"/>
    <property type="match status" value="2"/>
</dbReference>
<dbReference type="PANTHER" id="PTHR46796">
    <property type="entry name" value="HTH-TYPE TRANSCRIPTIONAL ACTIVATOR RHAS-RELATED"/>
    <property type="match status" value="1"/>
</dbReference>
<feature type="region of interest" description="Disordered" evidence="5">
    <location>
        <begin position="1"/>
        <end position="38"/>
    </location>
</feature>
<feature type="domain" description="HTH araC/xylS-type" evidence="6">
    <location>
        <begin position="207"/>
        <end position="304"/>
    </location>
</feature>
<dbReference type="SUPFAM" id="SSF51215">
    <property type="entry name" value="Regulatory protein AraC"/>
    <property type="match status" value="1"/>
</dbReference>
<dbReference type="GO" id="GO:0043565">
    <property type="term" value="F:sequence-specific DNA binding"/>
    <property type="evidence" value="ECO:0007669"/>
    <property type="project" value="InterPro"/>
</dbReference>
<dbReference type="RefSeq" id="WP_011866334.1">
    <property type="nucleotide sequence ID" value="NC_009092.1"/>
</dbReference>
<dbReference type="InterPro" id="IPR009057">
    <property type="entry name" value="Homeodomain-like_sf"/>
</dbReference>
<evidence type="ECO:0000313" key="7">
    <source>
        <dbReference type="EMBL" id="ABO24403.1"/>
    </source>
</evidence>
<evidence type="ECO:0000256" key="1">
    <source>
        <dbReference type="ARBA" id="ARBA00023015"/>
    </source>
</evidence>
<evidence type="ECO:0000256" key="4">
    <source>
        <dbReference type="ARBA" id="ARBA00023163"/>
    </source>
</evidence>
<gene>
    <name evidence="7" type="ordered locus">Shew_2537</name>
</gene>
<dbReference type="InterPro" id="IPR003313">
    <property type="entry name" value="AraC-bd"/>
</dbReference>
<dbReference type="InterPro" id="IPR050204">
    <property type="entry name" value="AraC_XylS_family_regulators"/>
</dbReference>
<dbReference type="OrthoDB" id="9809338at2"/>
<name>A3QG05_SHELP</name>
<dbReference type="InterPro" id="IPR018062">
    <property type="entry name" value="HTH_AraC-typ_CS"/>
</dbReference>
<dbReference type="PROSITE" id="PS00041">
    <property type="entry name" value="HTH_ARAC_FAMILY_1"/>
    <property type="match status" value="1"/>
</dbReference>
<evidence type="ECO:0000256" key="2">
    <source>
        <dbReference type="ARBA" id="ARBA00023125"/>
    </source>
</evidence>
<dbReference type="Proteomes" id="UP000001558">
    <property type="component" value="Chromosome"/>
</dbReference>
<keyword evidence="1" id="KW-0805">Transcription regulation</keyword>
<keyword evidence="2" id="KW-0238">DNA-binding</keyword>
<dbReference type="GO" id="GO:0003700">
    <property type="term" value="F:DNA-binding transcription factor activity"/>
    <property type="evidence" value="ECO:0007669"/>
    <property type="project" value="InterPro"/>
</dbReference>
<proteinExistence type="predicted"/>
<dbReference type="PANTHER" id="PTHR46796:SF2">
    <property type="entry name" value="TRANSCRIPTIONAL REGULATORY PROTEIN"/>
    <property type="match status" value="1"/>
</dbReference>
<dbReference type="SMART" id="SM00342">
    <property type="entry name" value="HTH_ARAC"/>
    <property type="match status" value="1"/>
</dbReference>
<evidence type="ECO:0000259" key="6">
    <source>
        <dbReference type="PROSITE" id="PS01124"/>
    </source>
</evidence>
<dbReference type="InterPro" id="IPR037923">
    <property type="entry name" value="HTH-like"/>
</dbReference>
<keyword evidence="8" id="KW-1185">Reference proteome</keyword>
<dbReference type="AlphaFoldDB" id="A3QG05"/>
<evidence type="ECO:0000313" key="8">
    <source>
        <dbReference type="Proteomes" id="UP000001558"/>
    </source>
</evidence>
<dbReference type="STRING" id="323850.Shew_2537"/>
<dbReference type="EMBL" id="CP000606">
    <property type="protein sequence ID" value="ABO24403.1"/>
    <property type="molecule type" value="Genomic_DNA"/>
</dbReference>
<dbReference type="KEGG" id="slo:Shew_2537"/>
<organism evidence="7 8">
    <name type="scientific">Shewanella loihica (strain ATCC BAA-1088 / PV-4)</name>
    <dbReference type="NCBI Taxonomy" id="323850"/>
    <lineage>
        <taxon>Bacteria</taxon>
        <taxon>Pseudomonadati</taxon>
        <taxon>Pseudomonadota</taxon>
        <taxon>Gammaproteobacteria</taxon>
        <taxon>Alteromonadales</taxon>
        <taxon>Shewanellaceae</taxon>
        <taxon>Shewanella</taxon>
    </lineage>
</organism>
<evidence type="ECO:0000256" key="3">
    <source>
        <dbReference type="ARBA" id="ARBA00023159"/>
    </source>
</evidence>
<sequence length="312" mass="34778">MKSPATESTTKHAADPQRLGRKSAKAQAIAREKQQTKEQANFSLAKELGGIELLDASYHQQNFSRHSHEGYTVGVIETGAQRFYRTGGDHTAPQHSIILVNADEVHNGRSATDFGWSYRAMYPLPQQFARVHDELGGKAGDAPYFPEPVVHDKPLAELLRLTFDTLSSSDNALLRESLIYTSLARLMSHHGASRPVEKSLRPTAHLALVKQFLDDMPTADVSLDALAKLAGLSPFYLIKQFQRQYGLPPHAYQIQGRIRLAKQMIRQGCKLLEVALACGFHDQSHLNRHFKRAMGVTPGQYAREVEDCRARG</sequence>
<dbReference type="SUPFAM" id="SSF46689">
    <property type="entry name" value="Homeodomain-like"/>
    <property type="match status" value="2"/>
</dbReference>
<accession>A3QG05</accession>
<protein>
    <submittedName>
        <fullName evidence="7">Transcriptional regulator, AraC family</fullName>
    </submittedName>
</protein>